<sequence>MQKARRQKPKAKTMNPLYNYLLKLADDSFIMGQRLSAWCGEGPYLEEDIALTNIALDELGQANNFYVYASRLLDDGKSEDDIAFLRYEHEYVNAHWTELPNEDYAQTILKVYVFAVYQKLMYEALSNSANEELAAIAQKSLKEVKYHYTHAASWMKIFAQGTEESKSRLVKAIENIWEYTKGLFAKTEGEDDLVALNIAPNTDALYEEFVTITQKDFADFQLEYPTNPFMQPKSRTGYHTEYFGYILCELQYMQRAYPGCTW</sequence>
<dbReference type="InterPro" id="IPR009078">
    <property type="entry name" value="Ferritin-like_SF"/>
</dbReference>
<evidence type="ECO:0000313" key="2">
    <source>
        <dbReference type="Proteomes" id="UP000256924"/>
    </source>
</evidence>
<dbReference type="PANTHER" id="PTHR30458:SF0">
    <property type="entry name" value="1,2-PHENYLACETYL-COA EPOXIDASE, SUBUNIT C"/>
    <property type="match status" value="1"/>
</dbReference>
<dbReference type="RefSeq" id="WP_116095971.1">
    <property type="nucleotide sequence ID" value="NZ_QNVU01000001.1"/>
</dbReference>
<proteinExistence type="predicted"/>
<organism evidence="1 2">
    <name type="scientific">Candidatus Chryseobacterium massiliense</name>
    <dbReference type="NCBI Taxonomy" id="204089"/>
    <lineage>
        <taxon>Bacteria</taxon>
        <taxon>Pseudomonadati</taxon>
        <taxon>Bacteroidota</taxon>
        <taxon>Flavobacteriia</taxon>
        <taxon>Flavobacteriales</taxon>
        <taxon>Weeksellaceae</taxon>
        <taxon>Chryseobacterium group</taxon>
        <taxon>Chryseobacterium</taxon>
    </lineage>
</organism>
<dbReference type="GO" id="GO:0005829">
    <property type="term" value="C:cytosol"/>
    <property type="evidence" value="ECO:0007669"/>
    <property type="project" value="TreeGrafter"/>
</dbReference>
<dbReference type="InterPro" id="IPR052703">
    <property type="entry name" value="Aromatic_CoA_ox/epox"/>
</dbReference>
<dbReference type="NCBIfam" id="TIGR02158">
    <property type="entry name" value="PA_CoA_Oxy3"/>
    <property type="match status" value="1"/>
</dbReference>
<dbReference type="EMBL" id="QNVU01000001">
    <property type="protein sequence ID" value="REC53199.1"/>
    <property type="molecule type" value="Genomic_DNA"/>
</dbReference>
<keyword evidence="2" id="KW-1185">Reference proteome</keyword>
<dbReference type="AlphaFoldDB" id="A0A3D9BI33"/>
<gene>
    <name evidence="1" type="primary">paaI</name>
    <name evidence="1" type="ORF">DRF68_00885</name>
</gene>
<dbReference type="InterPro" id="IPR011882">
    <property type="entry name" value="PaaC"/>
</dbReference>
<evidence type="ECO:0000313" key="1">
    <source>
        <dbReference type="EMBL" id="REC53199.1"/>
    </source>
</evidence>
<comment type="caution">
    <text evidence="1">The sequence shown here is derived from an EMBL/GenBank/DDBJ whole genome shotgun (WGS) entry which is preliminary data.</text>
</comment>
<dbReference type="Proteomes" id="UP000256924">
    <property type="component" value="Unassembled WGS sequence"/>
</dbReference>
<dbReference type="GO" id="GO:0010124">
    <property type="term" value="P:phenylacetate catabolic process"/>
    <property type="evidence" value="ECO:0007669"/>
    <property type="project" value="InterPro"/>
</dbReference>
<dbReference type="PANTHER" id="PTHR30458">
    <property type="entry name" value="PHENYLACETIC ACID DEGRADATION PROTEIN PAA"/>
    <property type="match status" value="1"/>
</dbReference>
<protein>
    <submittedName>
        <fullName evidence="1">Phenylacetate-CoA oxygenase subunit PaaI</fullName>
    </submittedName>
</protein>
<accession>A0A3D9BI33</accession>
<dbReference type="PIRSF" id="PIRSF037834">
    <property type="entry name" value="PA_CoA_Oase3"/>
    <property type="match status" value="1"/>
</dbReference>
<name>A0A3D9BI33_9FLAO</name>
<dbReference type="InterPro" id="IPR007814">
    <property type="entry name" value="PaaA_PaaC"/>
</dbReference>
<dbReference type="Gene3D" id="1.20.1260.10">
    <property type="match status" value="1"/>
</dbReference>
<dbReference type="SUPFAM" id="SSF47240">
    <property type="entry name" value="Ferritin-like"/>
    <property type="match status" value="1"/>
</dbReference>
<dbReference type="Pfam" id="PF05138">
    <property type="entry name" value="PaaA_PaaC"/>
    <property type="match status" value="1"/>
</dbReference>
<reference evidence="1 2" key="1">
    <citation type="journal article" date="2004" name="Emerg. Infect. Dis.">
        <title>Amoebae-resisting bacteria isolated from human nasal swabs by amoebal coculture.</title>
        <authorList>
            <person name="Greub G."/>
            <person name="La Scola B."/>
            <person name="Raoult D."/>
        </authorList>
    </citation>
    <scope>NUCLEOTIDE SEQUENCE [LARGE SCALE GENOMIC DNA]</scope>
    <source>
        <strain evidence="1 2">CCUG 51329</strain>
    </source>
</reference>
<dbReference type="InterPro" id="IPR012347">
    <property type="entry name" value="Ferritin-like"/>
</dbReference>